<evidence type="ECO:0000313" key="2">
    <source>
        <dbReference type="Proteomes" id="UP000712281"/>
    </source>
</evidence>
<dbReference type="EMBL" id="QGKW02001911">
    <property type="protein sequence ID" value="KAF2566953.1"/>
    <property type="molecule type" value="Genomic_DNA"/>
</dbReference>
<dbReference type="AlphaFoldDB" id="A0A8S9IBR5"/>
<evidence type="ECO:0000313" key="1">
    <source>
        <dbReference type="EMBL" id="KAF2566953.1"/>
    </source>
</evidence>
<gene>
    <name evidence="1" type="ORF">F2Q68_00026461</name>
</gene>
<reference evidence="1" key="1">
    <citation type="submission" date="2019-12" db="EMBL/GenBank/DDBJ databases">
        <title>Genome sequencing and annotation of Brassica cretica.</title>
        <authorList>
            <person name="Studholme D.J."/>
            <person name="Sarris P.F."/>
        </authorList>
    </citation>
    <scope>NUCLEOTIDE SEQUENCE</scope>
    <source>
        <strain evidence="1">PFS-001/15</strain>
        <tissue evidence="1">Leaf</tissue>
    </source>
</reference>
<sequence length="80" mass="9047">MTQEAAKSKLPILNLLPLTMVRTWASNILCVQNLISKIHGCFLVKHLKMLLQESILLIMEILPVSVNTIDTEIVAMRAKY</sequence>
<protein>
    <submittedName>
        <fullName evidence="1">Uncharacterized protein</fullName>
    </submittedName>
</protein>
<comment type="caution">
    <text evidence="1">The sequence shown here is derived from an EMBL/GenBank/DDBJ whole genome shotgun (WGS) entry which is preliminary data.</text>
</comment>
<name>A0A8S9IBR5_BRACR</name>
<proteinExistence type="predicted"/>
<dbReference type="Proteomes" id="UP000712281">
    <property type="component" value="Unassembled WGS sequence"/>
</dbReference>
<accession>A0A8S9IBR5</accession>
<organism evidence="1 2">
    <name type="scientific">Brassica cretica</name>
    <name type="common">Mustard</name>
    <dbReference type="NCBI Taxonomy" id="69181"/>
    <lineage>
        <taxon>Eukaryota</taxon>
        <taxon>Viridiplantae</taxon>
        <taxon>Streptophyta</taxon>
        <taxon>Embryophyta</taxon>
        <taxon>Tracheophyta</taxon>
        <taxon>Spermatophyta</taxon>
        <taxon>Magnoliopsida</taxon>
        <taxon>eudicotyledons</taxon>
        <taxon>Gunneridae</taxon>
        <taxon>Pentapetalae</taxon>
        <taxon>rosids</taxon>
        <taxon>malvids</taxon>
        <taxon>Brassicales</taxon>
        <taxon>Brassicaceae</taxon>
        <taxon>Brassiceae</taxon>
        <taxon>Brassica</taxon>
    </lineage>
</organism>